<reference evidence="2 3" key="1">
    <citation type="submission" date="2018-11" db="EMBL/GenBank/DDBJ databases">
        <title>Genomes From Bacteria Associated with the Canine Oral Cavity: a Test Case for Automated Genome-Based Taxonomic Assignment.</title>
        <authorList>
            <person name="Coil D.A."/>
            <person name="Jospin G."/>
            <person name="Darling A.E."/>
            <person name="Wallis C."/>
            <person name="Davis I.J."/>
            <person name="Harris S."/>
            <person name="Eisen J.A."/>
            <person name="Holcombe L.J."/>
            <person name="O'Flynn C."/>
        </authorList>
    </citation>
    <scope>NUCLEOTIDE SEQUENCE [LARGE SCALE GENOMIC DNA]</scope>
    <source>
        <strain evidence="2 3">OH5050</strain>
    </source>
</reference>
<feature type="compositionally biased region" description="Basic and acidic residues" evidence="1">
    <location>
        <begin position="145"/>
        <end position="161"/>
    </location>
</feature>
<dbReference type="Proteomes" id="UP000271272">
    <property type="component" value="Unassembled WGS sequence"/>
</dbReference>
<sequence length="198" mass="22201">MSEQGSTPDQALDSFADHCARWLRSSGAQELVVEIDALGRRSHCTHRALRRSGLLRRLRWVEGGVAREIVDRAIELRRAMARPGSGAWTTAFLSMSTRDYEMISDFAYDRRPYLLPPCTGEDCAEERRLFPREEASTPEWMEALVRDHRRREDRDGPRRGDGGGAHEGLGPRTALRALKPLGRALGARVAAPQEAVPQ</sequence>
<comment type="caution">
    <text evidence="2">The sequence shown here is derived from an EMBL/GenBank/DDBJ whole genome shotgun (WGS) entry which is preliminary data.</text>
</comment>
<dbReference type="SUPFAM" id="SSF160424">
    <property type="entry name" value="BH3703-like"/>
    <property type="match status" value="1"/>
</dbReference>
<keyword evidence="3" id="KW-1185">Reference proteome</keyword>
<organism evidence="2 3">
    <name type="scientific">Actinomyces bowdenii</name>
    <dbReference type="NCBI Taxonomy" id="131109"/>
    <lineage>
        <taxon>Bacteria</taxon>
        <taxon>Bacillati</taxon>
        <taxon>Actinomycetota</taxon>
        <taxon>Actinomycetes</taxon>
        <taxon>Actinomycetales</taxon>
        <taxon>Actinomycetaceae</taxon>
        <taxon>Actinomyces</taxon>
    </lineage>
</organism>
<protein>
    <submittedName>
        <fullName evidence="2">Uncharacterized protein</fullName>
    </submittedName>
</protein>
<evidence type="ECO:0000313" key="2">
    <source>
        <dbReference type="EMBL" id="RRD29043.1"/>
    </source>
</evidence>
<proteinExistence type="predicted"/>
<dbReference type="RefSeq" id="WP_124934001.1">
    <property type="nucleotide sequence ID" value="NZ_RQZC01000012.1"/>
</dbReference>
<feature type="region of interest" description="Disordered" evidence="1">
    <location>
        <begin position="145"/>
        <end position="177"/>
    </location>
</feature>
<gene>
    <name evidence="2" type="ORF">EII10_08100</name>
</gene>
<evidence type="ECO:0000313" key="3">
    <source>
        <dbReference type="Proteomes" id="UP000271272"/>
    </source>
</evidence>
<dbReference type="OrthoDB" id="6957847at2"/>
<accession>A0A3P1V8X1</accession>
<dbReference type="AlphaFoldDB" id="A0A3P1V8X1"/>
<evidence type="ECO:0000256" key="1">
    <source>
        <dbReference type="SAM" id="MobiDB-lite"/>
    </source>
</evidence>
<name>A0A3P1V8X1_9ACTO</name>
<dbReference type="InterPro" id="IPR036170">
    <property type="entry name" value="YezG-like_sf"/>
</dbReference>
<dbReference type="EMBL" id="RQZC01000012">
    <property type="protein sequence ID" value="RRD29043.1"/>
    <property type="molecule type" value="Genomic_DNA"/>
</dbReference>